<keyword evidence="2" id="KW-0460">Magnesium</keyword>
<evidence type="ECO:0000259" key="3">
    <source>
        <dbReference type="Pfam" id="PF00004"/>
    </source>
</evidence>
<dbReference type="InterPro" id="IPR050747">
    <property type="entry name" value="Mitochondrial_chaperone_BCS1"/>
</dbReference>
<dbReference type="STRING" id="13333.W1PDW4"/>
<keyword evidence="7" id="KW-1185">Reference proteome</keyword>
<dbReference type="HOGENOM" id="CLU_010189_0_1_1"/>
<dbReference type="EMBL" id="KI393980">
    <property type="protein sequence ID" value="ERN05899.1"/>
    <property type="molecule type" value="Genomic_DNA"/>
</dbReference>
<gene>
    <name evidence="6" type="ORF">AMTR_s00006p00267180</name>
</gene>
<dbReference type="GO" id="GO:0005524">
    <property type="term" value="F:ATP binding"/>
    <property type="evidence" value="ECO:0007669"/>
    <property type="project" value="InterPro"/>
</dbReference>
<dbReference type="PANTHER" id="PTHR23070">
    <property type="entry name" value="BCS1 AAA-TYPE ATPASE"/>
    <property type="match status" value="1"/>
</dbReference>
<dbReference type="Pfam" id="PF25568">
    <property type="entry name" value="AAA_lid_At3g28540"/>
    <property type="match status" value="1"/>
</dbReference>
<name>W1PDW4_AMBTC</name>
<evidence type="ECO:0000313" key="7">
    <source>
        <dbReference type="Proteomes" id="UP000017836"/>
    </source>
</evidence>
<accession>W1PDW4</accession>
<dbReference type="AlphaFoldDB" id="W1PDW4"/>
<dbReference type="Proteomes" id="UP000017836">
    <property type="component" value="Unassembled WGS sequence"/>
</dbReference>
<dbReference type="OMA" id="SAYIPHI"/>
<protein>
    <recommendedName>
        <fullName evidence="8">AAA+ ATPase domain-containing protein</fullName>
    </recommendedName>
</protein>
<reference evidence="7" key="1">
    <citation type="journal article" date="2013" name="Science">
        <title>The Amborella genome and the evolution of flowering plants.</title>
        <authorList>
            <consortium name="Amborella Genome Project"/>
        </authorList>
    </citation>
    <scope>NUCLEOTIDE SEQUENCE [LARGE SCALE GENOMIC DNA]</scope>
</reference>
<feature type="domain" description="AAA-type ATPase N-terminal" evidence="4">
    <location>
        <begin position="24"/>
        <end position="118"/>
    </location>
</feature>
<feature type="domain" description="ATPase AAA-type core" evidence="3">
    <location>
        <begin position="197"/>
        <end position="335"/>
    </location>
</feature>
<dbReference type="InterPro" id="IPR025753">
    <property type="entry name" value="AAA_N_dom"/>
</dbReference>
<dbReference type="Gramene" id="ERN05899">
    <property type="protein sequence ID" value="ERN05899"/>
    <property type="gene ID" value="AMTR_s00006p00267180"/>
</dbReference>
<dbReference type="InterPro" id="IPR058017">
    <property type="entry name" value="At3g28540-like_C"/>
</dbReference>
<evidence type="ECO:0000259" key="4">
    <source>
        <dbReference type="Pfam" id="PF14363"/>
    </source>
</evidence>
<evidence type="ECO:0000259" key="5">
    <source>
        <dbReference type="Pfam" id="PF25568"/>
    </source>
</evidence>
<feature type="domain" description="AAA+ ATPase At3g28540-like C-terminal" evidence="5">
    <location>
        <begin position="337"/>
        <end position="406"/>
    </location>
</feature>
<dbReference type="Gene3D" id="6.10.280.40">
    <property type="match status" value="1"/>
</dbReference>
<dbReference type="Gene3D" id="3.40.50.300">
    <property type="entry name" value="P-loop containing nucleotide triphosphate hydrolases"/>
    <property type="match status" value="1"/>
</dbReference>
<sequence length="425" mass="49254">MEWQSLGSVLASIVFLREILRNYLPPQVRDAINDMAKKLFTFFFHPNISIIVVEHESDHSNRPYEAIQTYLAPKCYASANVLKLWKGKNSKSHTFSMDSHQKITDLYKGVPLQWSFHCTRKNSRDQTSSKTYENRCFELSFHRKYRDFMNDSYIPYVITEAEQLAMKNREMKLYVNMISDCLYWSWGVGRSWKRSYLLYRPPGTGKTNWIAAIDNVLGFDIYDLELRTVTDNFQLRELLISRKSKSIIVVEDIDCSLKLMNRRVMEKETRDKKPRQREKTNTKSRVSLSGVLDFVDGLWSSCGGERIMIFTTNHKENLDPVLLRPGRMDKHILLSYCGFKAFKILAKNYCGLSGEHPLMKEVEEALRVVQVTPGEIAELFMGSCHDPDLAMETVLEDLLKRQASKNESPKFIVETMTASSSLSKL</sequence>
<dbReference type="eggNOG" id="KOG0743">
    <property type="taxonomic scope" value="Eukaryota"/>
</dbReference>
<comment type="cofactor">
    <cofactor evidence="1">
        <name>Mg(2+)</name>
        <dbReference type="ChEBI" id="CHEBI:18420"/>
    </cofactor>
</comment>
<organism evidence="6 7">
    <name type="scientific">Amborella trichopoda</name>
    <dbReference type="NCBI Taxonomy" id="13333"/>
    <lineage>
        <taxon>Eukaryota</taxon>
        <taxon>Viridiplantae</taxon>
        <taxon>Streptophyta</taxon>
        <taxon>Embryophyta</taxon>
        <taxon>Tracheophyta</taxon>
        <taxon>Spermatophyta</taxon>
        <taxon>Magnoliopsida</taxon>
        <taxon>Amborellales</taxon>
        <taxon>Amborellaceae</taxon>
        <taxon>Amborella</taxon>
    </lineage>
</organism>
<dbReference type="InterPro" id="IPR027417">
    <property type="entry name" value="P-loop_NTPase"/>
</dbReference>
<dbReference type="InterPro" id="IPR003959">
    <property type="entry name" value="ATPase_AAA_core"/>
</dbReference>
<evidence type="ECO:0000313" key="6">
    <source>
        <dbReference type="EMBL" id="ERN05899.1"/>
    </source>
</evidence>
<proteinExistence type="predicted"/>
<evidence type="ECO:0000256" key="2">
    <source>
        <dbReference type="ARBA" id="ARBA00022842"/>
    </source>
</evidence>
<evidence type="ECO:0008006" key="8">
    <source>
        <dbReference type="Google" id="ProtNLM"/>
    </source>
</evidence>
<dbReference type="SUPFAM" id="SSF52540">
    <property type="entry name" value="P-loop containing nucleoside triphosphate hydrolases"/>
    <property type="match status" value="1"/>
</dbReference>
<evidence type="ECO:0000256" key="1">
    <source>
        <dbReference type="ARBA" id="ARBA00001946"/>
    </source>
</evidence>
<dbReference type="Pfam" id="PF00004">
    <property type="entry name" value="AAA"/>
    <property type="match status" value="1"/>
</dbReference>
<dbReference type="Pfam" id="PF14363">
    <property type="entry name" value="AAA_assoc"/>
    <property type="match status" value="1"/>
</dbReference>
<dbReference type="GO" id="GO:0016887">
    <property type="term" value="F:ATP hydrolysis activity"/>
    <property type="evidence" value="ECO:0007669"/>
    <property type="project" value="InterPro"/>
</dbReference>